<protein>
    <submittedName>
        <fullName evidence="1">Uncharacterized protein</fullName>
    </submittedName>
</protein>
<evidence type="ECO:0000313" key="2">
    <source>
        <dbReference type="Proteomes" id="UP000075884"/>
    </source>
</evidence>
<dbReference type="EnsemblMetazoa" id="ADIR014466-RA">
    <property type="protein sequence ID" value="ADIR014466-PA"/>
    <property type="gene ID" value="ADIR014466"/>
</dbReference>
<sequence length="57" mass="5999">MKTKSPTSSALWSCEPMETYSTSVNIQSVNGPTEIDDRAVVRLMLLLGGAAKGSGLV</sequence>
<dbReference type="Proteomes" id="UP000075884">
    <property type="component" value="Unassembled WGS sequence"/>
</dbReference>
<proteinExistence type="predicted"/>
<dbReference type="VEuPathDB" id="VectorBase:ADIR014466"/>
<name>A0A182NX76_9DIPT</name>
<reference evidence="1" key="2">
    <citation type="submission" date="2020-05" db="UniProtKB">
        <authorList>
            <consortium name="EnsemblMetazoa"/>
        </authorList>
    </citation>
    <scope>IDENTIFICATION</scope>
    <source>
        <strain evidence="1">WRAIR2</strain>
    </source>
</reference>
<dbReference type="AlphaFoldDB" id="A0A182NX76"/>
<reference evidence="2" key="1">
    <citation type="submission" date="2013-03" db="EMBL/GenBank/DDBJ databases">
        <title>The Genome Sequence of Anopheles dirus WRAIR2.</title>
        <authorList>
            <consortium name="The Broad Institute Genomics Platform"/>
            <person name="Neafsey D.E."/>
            <person name="Walton C."/>
            <person name="Walker B."/>
            <person name="Young S.K."/>
            <person name="Zeng Q."/>
            <person name="Gargeya S."/>
            <person name="Fitzgerald M."/>
            <person name="Haas B."/>
            <person name="Abouelleil A."/>
            <person name="Allen A.W."/>
            <person name="Alvarado L."/>
            <person name="Arachchi H.M."/>
            <person name="Berlin A.M."/>
            <person name="Chapman S.B."/>
            <person name="Gainer-Dewar J."/>
            <person name="Goldberg J."/>
            <person name="Griggs A."/>
            <person name="Gujja S."/>
            <person name="Hansen M."/>
            <person name="Howarth C."/>
            <person name="Imamovic A."/>
            <person name="Ireland A."/>
            <person name="Larimer J."/>
            <person name="McCowan C."/>
            <person name="Murphy C."/>
            <person name="Pearson M."/>
            <person name="Poon T.W."/>
            <person name="Priest M."/>
            <person name="Roberts A."/>
            <person name="Saif S."/>
            <person name="Shea T."/>
            <person name="Sisk P."/>
            <person name="Sykes S."/>
            <person name="Wortman J."/>
            <person name="Nusbaum C."/>
            <person name="Birren B."/>
        </authorList>
    </citation>
    <scope>NUCLEOTIDE SEQUENCE [LARGE SCALE GENOMIC DNA]</scope>
    <source>
        <strain evidence="2">WRAIR2</strain>
    </source>
</reference>
<keyword evidence="2" id="KW-1185">Reference proteome</keyword>
<organism evidence="1 2">
    <name type="scientific">Anopheles dirus</name>
    <dbReference type="NCBI Taxonomy" id="7168"/>
    <lineage>
        <taxon>Eukaryota</taxon>
        <taxon>Metazoa</taxon>
        <taxon>Ecdysozoa</taxon>
        <taxon>Arthropoda</taxon>
        <taxon>Hexapoda</taxon>
        <taxon>Insecta</taxon>
        <taxon>Pterygota</taxon>
        <taxon>Neoptera</taxon>
        <taxon>Endopterygota</taxon>
        <taxon>Diptera</taxon>
        <taxon>Nematocera</taxon>
        <taxon>Culicoidea</taxon>
        <taxon>Culicidae</taxon>
        <taxon>Anophelinae</taxon>
        <taxon>Anopheles</taxon>
    </lineage>
</organism>
<evidence type="ECO:0000313" key="1">
    <source>
        <dbReference type="EnsemblMetazoa" id="ADIR014466-PA"/>
    </source>
</evidence>
<accession>A0A182NX76</accession>